<dbReference type="FunCoup" id="A0A517SAS2">
    <property type="interactions" value="507"/>
</dbReference>
<dbReference type="Gene3D" id="3.40.640.10">
    <property type="entry name" value="Type I PLP-dependent aspartate aminotransferase-like (Major domain)"/>
    <property type="match status" value="1"/>
</dbReference>
<evidence type="ECO:0000313" key="6">
    <source>
        <dbReference type="EMBL" id="QDT53219.1"/>
    </source>
</evidence>
<comment type="similarity">
    <text evidence="2 5">Belongs to the DegT/DnrJ/EryC1 family.</text>
</comment>
<dbReference type="InterPro" id="IPR015421">
    <property type="entry name" value="PyrdxlP-dep_Trfase_major"/>
</dbReference>
<feature type="modified residue" description="N6-(pyridoxal phosphate)lysine" evidence="4">
    <location>
        <position position="201"/>
    </location>
</feature>
<dbReference type="PANTHER" id="PTHR30244:SF36">
    <property type="entry name" value="3-OXO-GLUCOSE-6-PHOSPHATE:GLUTAMATE AMINOTRANSFERASE"/>
    <property type="match status" value="1"/>
</dbReference>
<evidence type="ECO:0000256" key="4">
    <source>
        <dbReference type="PIRSR" id="PIRSR000390-2"/>
    </source>
</evidence>
<keyword evidence="6" id="KW-0808">Transferase</keyword>
<dbReference type="InParanoid" id="A0A517SAS2"/>
<dbReference type="FunFam" id="3.40.640.10:FF:000089">
    <property type="entry name" value="Aminotransferase, DegT/DnrJ/EryC1/StrS family"/>
    <property type="match status" value="1"/>
</dbReference>
<dbReference type="OrthoDB" id="9810913at2"/>
<proteinExistence type="inferred from homology"/>
<keyword evidence="1 4" id="KW-0663">Pyridoxal phosphate</keyword>
<dbReference type="Gene3D" id="3.90.1150.10">
    <property type="entry name" value="Aspartate Aminotransferase, domain 1"/>
    <property type="match status" value="1"/>
</dbReference>
<gene>
    <name evidence="6" type="ORF">Pan44_12350</name>
</gene>
<dbReference type="GO" id="GO:0000271">
    <property type="term" value="P:polysaccharide biosynthetic process"/>
    <property type="evidence" value="ECO:0007669"/>
    <property type="project" value="TreeGrafter"/>
</dbReference>
<sequence>MSPDILPLSAAALTTAPVPLIDLVEQYDEIADEVRAVVDRVLTSQKFILGEDVAQFEAQVATYCDARHAVGCASGTDALVLALMALDIGPGDEVITTPYTFFATASCIHRVGATPVFVDIDPVTFNLDPAAVDAAVTSKTRAIMPVHLFGQCADMDPLWRTAVRNGLPIIEDAAQAIGSSYGGRQAGVLGTMCCFSFFPTKNLGGAGDGGMVTTDDPELAARLKRLRVHGDVGRYEHVEVGLNSRLDAIQAAILSVKLRRLSDWTAARQNNAARYKKLFDASGVSEHLVFPATHPACGHSYNQFVVRIEDGRRDDVLKSLQAQQVGCAVYYPKPLHLQKCFEYLGCKQGQFPEAERASAESLALPIYAELGAIRQERVVRSLAHALDVEQASPVYSIPVRKAA</sequence>
<evidence type="ECO:0000256" key="2">
    <source>
        <dbReference type="ARBA" id="ARBA00037999"/>
    </source>
</evidence>
<feature type="active site" description="Proton acceptor" evidence="3">
    <location>
        <position position="201"/>
    </location>
</feature>
<dbReference type="RefSeq" id="WP_145028247.1">
    <property type="nucleotide sequence ID" value="NZ_CP036271.1"/>
</dbReference>
<reference evidence="6 7" key="1">
    <citation type="submission" date="2019-02" db="EMBL/GenBank/DDBJ databases">
        <title>Deep-cultivation of Planctomycetes and their phenomic and genomic characterization uncovers novel biology.</title>
        <authorList>
            <person name="Wiegand S."/>
            <person name="Jogler M."/>
            <person name="Boedeker C."/>
            <person name="Pinto D."/>
            <person name="Vollmers J."/>
            <person name="Rivas-Marin E."/>
            <person name="Kohn T."/>
            <person name="Peeters S.H."/>
            <person name="Heuer A."/>
            <person name="Rast P."/>
            <person name="Oberbeckmann S."/>
            <person name="Bunk B."/>
            <person name="Jeske O."/>
            <person name="Meyerdierks A."/>
            <person name="Storesund J.E."/>
            <person name="Kallscheuer N."/>
            <person name="Luecker S."/>
            <person name="Lage O.M."/>
            <person name="Pohl T."/>
            <person name="Merkel B.J."/>
            <person name="Hornburger P."/>
            <person name="Mueller R.-W."/>
            <person name="Bruemmer F."/>
            <person name="Labrenz M."/>
            <person name="Spormann A.M."/>
            <person name="Op den Camp H."/>
            <person name="Overmann J."/>
            <person name="Amann R."/>
            <person name="Jetten M.S.M."/>
            <person name="Mascher T."/>
            <person name="Medema M.H."/>
            <person name="Devos D.P."/>
            <person name="Kaster A.-K."/>
            <person name="Ovreas L."/>
            <person name="Rohde M."/>
            <person name="Galperin M.Y."/>
            <person name="Jogler C."/>
        </authorList>
    </citation>
    <scope>NUCLEOTIDE SEQUENCE [LARGE SCALE GENOMIC DNA]</scope>
    <source>
        <strain evidence="6 7">Pan44</strain>
    </source>
</reference>
<dbReference type="AlphaFoldDB" id="A0A517SAS2"/>
<evidence type="ECO:0000256" key="5">
    <source>
        <dbReference type="RuleBase" id="RU004508"/>
    </source>
</evidence>
<dbReference type="InterPro" id="IPR015424">
    <property type="entry name" value="PyrdxlP-dep_Trfase"/>
</dbReference>
<protein>
    <submittedName>
        <fullName evidence="6">Aminotransferase</fullName>
        <ecNumber evidence="6">2.6.1.98</ecNumber>
    </submittedName>
</protein>
<dbReference type="Proteomes" id="UP000315700">
    <property type="component" value="Chromosome"/>
</dbReference>
<evidence type="ECO:0000256" key="3">
    <source>
        <dbReference type="PIRSR" id="PIRSR000390-1"/>
    </source>
</evidence>
<dbReference type="EC" id="2.6.1.98" evidence="6"/>
<name>A0A517SAS2_9PLAN</name>
<dbReference type="CDD" id="cd00616">
    <property type="entry name" value="AHBA_syn"/>
    <property type="match status" value="1"/>
</dbReference>
<dbReference type="SUPFAM" id="SSF53383">
    <property type="entry name" value="PLP-dependent transferases"/>
    <property type="match status" value="1"/>
</dbReference>
<dbReference type="EMBL" id="CP036271">
    <property type="protein sequence ID" value="QDT53219.1"/>
    <property type="molecule type" value="Genomic_DNA"/>
</dbReference>
<dbReference type="GO" id="GO:0030170">
    <property type="term" value="F:pyridoxal phosphate binding"/>
    <property type="evidence" value="ECO:0007669"/>
    <property type="project" value="UniProtKB-ARBA"/>
</dbReference>
<dbReference type="PIRSF" id="PIRSF000390">
    <property type="entry name" value="PLP_StrS"/>
    <property type="match status" value="1"/>
</dbReference>
<dbReference type="Pfam" id="PF01041">
    <property type="entry name" value="DegT_DnrJ_EryC1"/>
    <property type="match status" value="1"/>
</dbReference>
<keyword evidence="6" id="KW-0032">Aminotransferase</keyword>
<evidence type="ECO:0000256" key="1">
    <source>
        <dbReference type="ARBA" id="ARBA00022898"/>
    </source>
</evidence>
<dbReference type="KEGG" id="ccos:Pan44_12350"/>
<keyword evidence="7" id="KW-1185">Reference proteome</keyword>
<dbReference type="PANTHER" id="PTHR30244">
    <property type="entry name" value="TRANSAMINASE"/>
    <property type="match status" value="1"/>
</dbReference>
<evidence type="ECO:0000313" key="7">
    <source>
        <dbReference type="Proteomes" id="UP000315700"/>
    </source>
</evidence>
<dbReference type="InterPro" id="IPR000653">
    <property type="entry name" value="DegT/StrS_aminotransferase"/>
</dbReference>
<dbReference type="GO" id="GO:0008483">
    <property type="term" value="F:transaminase activity"/>
    <property type="evidence" value="ECO:0007669"/>
    <property type="project" value="UniProtKB-KW"/>
</dbReference>
<accession>A0A517SAS2</accession>
<organism evidence="6 7">
    <name type="scientific">Caulifigura coniformis</name>
    <dbReference type="NCBI Taxonomy" id="2527983"/>
    <lineage>
        <taxon>Bacteria</taxon>
        <taxon>Pseudomonadati</taxon>
        <taxon>Planctomycetota</taxon>
        <taxon>Planctomycetia</taxon>
        <taxon>Planctomycetales</taxon>
        <taxon>Planctomycetaceae</taxon>
        <taxon>Caulifigura</taxon>
    </lineage>
</organism>
<dbReference type="InterPro" id="IPR015422">
    <property type="entry name" value="PyrdxlP-dep_Trfase_small"/>
</dbReference>